<proteinExistence type="inferred from homology"/>
<feature type="compositionally biased region" description="Polar residues" evidence="2">
    <location>
        <begin position="1"/>
        <end position="11"/>
    </location>
</feature>
<gene>
    <name evidence="3" type="ORF">ACFONL_17820</name>
</gene>
<feature type="region of interest" description="Disordered" evidence="2">
    <location>
        <begin position="51"/>
        <end position="77"/>
    </location>
</feature>
<comment type="similarity">
    <text evidence="1">Belongs to the SDHAF4 family.</text>
</comment>
<feature type="compositionally biased region" description="Polar residues" evidence="2">
    <location>
        <begin position="68"/>
        <end position="77"/>
    </location>
</feature>
<accession>A0ABV7ULB1</accession>
<evidence type="ECO:0000313" key="3">
    <source>
        <dbReference type="EMBL" id="MFC3639204.1"/>
    </source>
</evidence>
<dbReference type="EMBL" id="JBHRYC010000086">
    <property type="protein sequence ID" value="MFC3639204.1"/>
    <property type="molecule type" value="Genomic_DNA"/>
</dbReference>
<evidence type="ECO:0000313" key="4">
    <source>
        <dbReference type="Proteomes" id="UP001595704"/>
    </source>
</evidence>
<evidence type="ECO:0000256" key="2">
    <source>
        <dbReference type="SAM" id="MobiDB-lite"/>
    </source>
</evidence>
<evidence type="ECO:0000256" key="1">
    <source>
        <dbReference type="ARBA" id="ARBA00005701"/>
    </source>
</evidence>
<name>A0ABV7ULB1_9HYPH</name>
<feature type="compositionally biased region" description="Basic and acidic residues" evidence="2">
    <location>
        <begin position="51"/>
        <end position="67"/>
    </location>
</feature>
<dbReference type="RefSeq" id="WP_191318540.1">
    <property type="nucleotide sequence ID" value="NZ_BNCG01000003.1"/>
</dbReference>
<protein>
    <submittedName>
        <fullName evidence="3">DUF1674 domain-containing protein</fullName>
    </submittedName>
</protein>
<organism evidence="3 4">
    <name type="scientific">Camelimonas fluminis</name>
    <dbReference type="NCBI Taxonomy" id="1576911"/>
    <lineage>
        <taxon>Bacteria</taxon>
        <taxon>Pseudomonadati</taxon>
        <taxon>Pseudomonadota</taxon>
        <taxon>Alphaproteobacteria</taxon>
        <taxon>Hyphomicrobiales</taxon>
        <taxon>Chelatococcaceae</taxon>
        <taxon>Camelimonas</taxon>
    </lineage>
</organism>
<feature type="region of interest" description="Disordered" evidence="2">
    <location>
        <begin position="1"/>
        <end position="38"/>
    </location>
</feature>
<dbReference type="Proteomes" id="UP001595704">
    <property type="component" value="Unassembled WGS sequence"/>
</dbReference>
<sequence length="77" mass="8446">MSDHTPASSVANGREERDQPRRLTPAAQRALAEAEARRADVEARIAALGDRTELGGREGPDPVRYQDWENNGIASDF</sequence>
<dbReference type="InterPro" id="IPR012875">
    <property type="entry name" value="SDHF4"/>
</dbReference>
<reference evidence="4" key="1">
    <citation type="journal article" date="2019" name="Int. J. Syst. Evol. Microbiol.">
        <title>The Global Catalogue of Microorganisms (GCM) 10K type strain sequencing project: providing services to taxonomists for standard genome sequencing and annotation.</title>
        <authorList>
            <consortium name="The Broad Institute Genomics Platform"/>
            <consortium name="The Broad Institute Genome Sequencing Center for Infectious Disease"/>
            <person name="Wu L."/>
            <person name="Ma J."/>
        </authorList>
    </citation>
    <scope>NUCLEOTIDE SEQUENCE [LARGE SCALE GENOMIC DNA]</scope>
    <source>
        <strain evidence="4">KCTC 42282</strain>
    </source>
</reference>
<dbReference type="Pfam" id="PF07896">
    <property type="entry name" value="DUF1674"/>
    <property type="match status" value="1"/>
</dbReference>
<comment type="caution">
    <text evidence="3">The sequence shown here is derived from an EMBL/GenBank/DDBJ whole genome shotgun (WGS) entry which is preliminary data.</text>
</comment>
<keyword evidence="4" id="KW-1185">Reference proteome</keyword>